<feature type="non-terminal residue" evidence="1">
    <location>
        <position position="98"/>
    </location>
</feature>
<protein>
    <submittedName>
        <fullName evidence="1">Uncharacterized protein</fullName>
    </submittedName>
</protein>
<comment type="caution">
    <text evidence="1">The sequence shown here is derived from an EMBL/GenBank/DDBJ whole genome shotgun (WGS) entry which is preliminary data.</text>
</comment>
<reference evidence="1 2" key="1">
    <citation type="journal article" date="2018" name="Nat. Ecol. Evol.">
        <title>Shark genomes provide insights into elasmobranch evolution and the origin of vertebrates.</title>
        <authorList>
            <person name="Hara Y"/>
            <person name="Yamaguchi K"/>
            <person name="Onimaru K"/>
            <person name="Kadota M"/>
            <person name="Koyanagi M"/>
            <person name="Keeley SD"/>
            <person name="Tatsumi K"/>
            <person name="Tanaka K"/>
            <person name="Motone F"/>
            <person name="Kageyama Y"/>
            <person name="Nozu R"/>
            <person name="Adachi N"/>
            <person name="Nishimura O"/>
            <person name="Nakagawa R"/>
            <person name="Tanegashima C"/>
            <person name="Kiyatake I"/>
            <person name="Matsumoto R"/>
            <person name="Murakumo K"/>
            <person name="Nishida K"/>
            <person name="Terakita A"/>
            <person name="Kuratani S"/>
            <person name="Sato K"/>
            <person name="Hyodo S Kuraku.S."/>
        </authorList>
    </citation>
    <scope>NUCLEOTIDE SEQUENCE [LARGE SCALE GENOMIC DNA]</scope>
</reference>
<name>A0A401T925_CHIPU</name>
<evidence type="ECO:0000313" key="2">
    <source>
        <dbReference type="Proteomes" id="UP000287033"/>
    </source>
</evidence>
<sequence length="98" mass="11383">MVIALQLTLQLELELVLEKETKLWLQLVLELVQLLQLVLELGLEQALVLDQELLVKWCRSCSEVESFNLCSNRFFELVPLLLLEPKLVLKLEIVQKGR</sequence>
<dbReference type="Proteomes" id="UP000287033">
    <property type="component" value="Unassembled WGS sequence"/>
</dbReference>
<dbReference type="EMBL" id="BEZZ01011708">
    <property type="protein sequence ID" value="GCC39114.1"/>
    <property type="molecule type" value="Genomic_DNA"/>
</dbReference>
<keyword evidence="2" id="KW-1185">Reference proteome</keyword>
<organism evidence="1 2">
    <name type="scientific">Chiloscyllium punctatum</name>
    <name type="common">Brownbanded bambooshark</name>
    <name type="synonym">Hemiscyllium punctatum</name>
    <dbReference type="NCBI Taxonomy" id="137246"/>
    <lineage>
        <taxon>Eukaryota</taxon>
        <taxon>Metazoa</taxon>
        <taxon>Chordata</taxon>
        <taxon>Craniata</taxon>
        <taxon>Vertebrata</taxon>
        <taxon>Chondrichthyes</taxon>
        <taxon>Elasmobranchii</taxon>
        <taxon>Galeomorphii</taxon>
        <taxon>Galeoidea</taxon>
        <taxon>Orectolobiformes</taxon>
        <taxon>Hemiscylliidae</taxon>
        <taxon>Chiloscyllium</taxon>
    </lineage>
</organism>
<proteinExistence type="predicted"/>
<dbReference type="AlphaFoldDB" id="A0A401T925"/>
<gene>
    <name evidence="1" type="ORF">chiPu_0022825</name>
</gene>
<accession>A0A401T925</accession>
<evidence type="ECO:0000313" key="1">
    <source>
        <dbReference type="EMBL" id="GCC39114.1"/>
    </source>
</evidence>